<dbReference type="EMBL" id="RQHV01000050">
    <property type="protein sequence ID" value="TGN09823.1"/>
    <property type="molecule type" value="Genomic_DNA"/>
</dbReference>
<evidence type="ECO:0000313" key="1">
    <source>
        <dbReference type="EMBL" id="TGN09823.1"/>
    </source>
</evidence>
<proteinExistence type="predicted"/>
<dbReference type="OrthoDB" id="9814045at2"/>
<keyword evidence="2" id="KW-1185">Reference proteome</keyword>
<dbReference type="RefSeq" id="WP_135764673.1">
    <property type="nucleotide sequence ID" value="NZ_RQHV01000050.1"/>
</dbReference>
<comment type="caution">
    <text evidence="1">The sequence shown here is derived from an EMBL/GenBank/DDBJ whole genome shotgun (WGS) entry which is preliminary data.</text>
</comment>
<name>A0A4R9LQ49_9LEPT</name>
<sequence>MKNYRWDLEKDEILRKERGISFELILYQIENGFLLDIIKHPNINKYPNQSIFIIEIENYAYLVPFIETKDEIFLKTIIPSRKATRNYLLKEGGDDEI</sequence>
<protein>
    <submittedName>
        <fullName evidence="1">Toxin</fullName>
    </submittedName>
</protein>
<dbReference type="AlphaFoldDB" id="A0A4R9LQ49"/>
<gene>
    <name evidence="1" type="ORF">EHS11_12165</name>
</gene>
<dbReference type="Proteomes" id="UP000298264">
    <property type="component" value="Unassembled WGS sequence"/>
</dbReference>
<organism evidence="1 2">
    <name type="scientific">Leptospira ilyithenensis</name>
    <dbReference type="NCBI Taxonomy" id="2484901"/>
    <lineage>
        <taxon>Bacteria</taxon>
        <taxon>Pseudomonadati</taxon>
        <taxon>Spirochaetota</taxon>
        <taxon>Spirochaetia</taxon>
        <taxon>Leptospirales</taxon>
        <taxon>Leptospiraceae</taxon>
        <taxon>Leptospira</taxon>
    </lineage>
</organism>
<evidence type="ECO:0000313" key="2">
    <source>
        <dbReference type="Proteomes" id="UP000298264"/>
    </source>
</evidence>
<accession>A0A4R9LQ49</accession>
<reference evidence="1" key="1">
    <citation type="journal article" date="2019" name="PLoS Negl. Trop. Dis.">
        <title>Revisiting the worldwide diversity of Leptospira species in the environment.</title>
        <authorList>
            <person name="Vincent A.T."/>
            <person name="Schiettekatte O."/>
            <person name="Bourhy P."/>
            <person name="Veyrier F.J."/>
            <person name="Picardeau M."/>
        </authorList>
    </citation>
    <scope>NUCLEOTIDE SEQUENCE [LARGE SCALE GENOMIC DNA]</scope>
    <source>
        <strain evidence="1">201400974</strain>
    </source>
</reference>